<evidence type="ECO:0000313" key="2">
    <source>
        <dbReference type="Proteomes" id="UP000026915"/>
    </source>
</evidence>
<dbReference type="InParanoid" id="A0A061ED28"/>
<dbReference type="AlphaFoldDB" id="A0A061ED28"/>
<evidence type="ECO:0000313" key="1">
    <source>
        <dbReference type="EMBL" id="EOY00149.1"/>
    </source>
</evidence>
<accession>A0A061ED28</accession>
<protein>
    <submittedName>
        <fullName evidence="1">Uncharacterized protein</fullName>
    </submittedName>
</protein>
<proteinExistence type="predicted"/>
<dbReference type="Proteomes" id="UP000026915">
    <property type="component" value="Chromosome 2"/>
</dbReference>
<dbReference type="HOGENOM" id="CLU_2676054_0_0_1"/>
<sequence>MFLRVSLNKGIMRFSKKGKCYGLYTCKCMSCTNNTKGEQHEVFWRNSINTLKDVLTNLTRMSKGCDEPLEVDYPR</sequence>
<gene>
    <name evidence="1" type="ORF">TCM_009765</name>
</gene>
<keyword evidence="2" id="KW-1185">Reference proteome</keyword>
<dbReference type="EMBL" id="CM001880">
    <property type="protein sequence ID" value="EOY00149.1"/>
    <property type="molecule type" value="Genomic_DNA"/>
</dbReference>
<reference evidence="1 2" key="1">
    <citation type="journal article" date="2013" name="Genome Biol.">
        <title>The genome sequence of the most widely cultivated cacao type and its use to identify candidate genes regulating pod color.</title>
        <authorList>
            <person name="Motamayor J.C."/>
            <person name="Mockaitis K."/>
            <person name="Schmutz J."/>
            <person name="Haiminen N."/>
            <person name="Iii D.L."/>
            <person name="Cornejo O."/>
            <person name="Findley S.D."/>
            <person name="Zheng P."/>
            <person name="Utro F."/>
            <person name="Royaert S."/>
            <person name="Saski C."/>
            <person name="Jenkins J."/>
            <person name="Podicheti R."/>
            <person name="Zhao M."/>
            <person name="Scheffler B.E."/>
            <person name="Stack J.C."/>
            <person name="Feltus F.A."/>
            <person name="Mustiga G.M."/>
            <person name="Amores F."/>
            <person name="Phillips W."/>
            <person name="Marelli J.P."/>
            <person name="May G.D."/>
            <person name="Shapiro H."/>
            <person name="Ma J."/>
            <person name="Bustamante C.D."/>
            <person name="Schnell R.J."/>
            <person name="Main D."/>
            <person name="Gilbert D."/>
            <person name="Parida L."/>
            <person name="Kuhn D.N."/>
        </authorList>
    </citation>
    <scope>NUCLEOTIDE SEQUENCE [LARGE SCALE GENOMIC DNA]</scope>
    <source>
        <strain evidence="2">cv. Matina 1-6</strain>
    </source>
</reference>
<dbReference type="Gramene" id="EOY00149">
    <property type="protein sequence ID" value="EOY00149"/>
    <property type="gene ID" value="TCM_009765"/>
</dbReference>
<name>A0A061ED28_THECC</name>
<organism evidence="1 2">
    <name type="scientific">Theobroma cacao</name>
    <name type="common">Cacao</name>
    <name type="synonym">Cocoa</name>
    <dbReference type="NCBI Taxonomy" id="3641"/>
    <lineage>
        <taxon>Eukaryota</taxon>
        <taxon>Viridiplantae</taxon>
        <taxon>Streptophyta</taxon>
        <taxon>Embryophyta</taxon>
        <taxon>Tracheophyta</taxon>
        <taxon>Spermatophyta</taxon>
        <taxon>Magnoliopsida</taxon>
        <taxon>eudicotyledons</taxon>
        <taxon>Gunneridae</taxon>
        <taxon>Pentapetalae</taxon>
        <taxon>rosids</taxon>
        <taxon>malvids</taxon>
        <taxon>Malvales</taxon>
        <taxon>Malvaceae</taxon>
        <taxon>Byttnerioideae</taxon>
        <taxon>Theobroma</taxon>
    </lineage>
</organism>